<proteinExistence type="predicted"/>
<gene>
    <name evidence="2" type="ORF">G2W53_001226</name>
</gene>
<comment type="caution">
    <text evidence="2">The sequence shown here is derived from an EMBL/GenBank/DDBJ whole genome shotgun (WGS) entry which is preliminary data.</text>
</comment>
<dbReference type="EMBL" id="JAAIUW010000001">
    <property type="protein sequence ID" value="KAF7844321.1"/>
    <property type="molecule type" value="Genomic_DNA"/>
</dbReference>
<organism evidence="2 3">
    <name type="scientific">Senna tora</name>
    <dbReference type="NCBI Taxonomy" id="362788"/>
    <lineage>
        <taxon>Eukaryota</taxon>
        <taxon>Viridiplantae</taxon>
        <taxon>Streptophyta</taxon>
        <taxon>Embryophyta</taxon>
        <taxon>Tracheophyta</taxon>
        <taxon>Spermatophyta</taxon>
        <taxon>Magnoliopsida</taxon>
        <taxon>eudicotyledons</taxon>
        <taxon>Gunneridae</taxon>
        <taxon>Pentapetalae</taxon>
        <taxon>rosids</taxon>
        <taxon>fabids</taxon>
        <taxon>Fabales</taxon>
        <taxon>Fabaceae</taxon>
        <taxon>Caesalpinioideae</taxon>
        <taxon>Cassia clade</taxon>
        <taxon>Senna</taxon>
    </lineage>
</organism>
<evidence type="ECO:0000256" key="1">
    <source>
        <dbReference type="SAM" id="MobiDB-lite"/>
    </source>
</evidence>
<reference evidence="2" key="1">
    <citation type="submission" date="2020-09" db="EMBL/GenBank/DDBJ databases">
        <title>Genome-Enabled Discovery of Anthraquinone Biosynthesis in Senna tora.</title>
        <authorList>
            <person name="Kang S.-H."/>
            <person name="Pandey R.P."/>
            <person name="Lee C.-M."/>
            <person name="Sim J.-S."/>
            <person name="Jeong J.-T."/>
            <person name="Choi B.-S."/>
            <person name="Jung M."/>
            <person name="Ginzburg D."/>
            <person name="Zhao K."/>
            <person name="Won S.Y."/>
            <person name="Oh T.-J."/>
            <person name="Yu Y."/>
            <person name="Kim N.-H."/>
            <person name="Lee O.R."/>
            <person name="Lee T.-H."/>
            <person name="Bashyal P."/>
            <person name="Kim T.-S."/>
            <person name="Lee W.-H."/>
            <person name="Kawkins C."/>
            <person name="Kim C.-K."/>
            <person name="Kim J.S."/>
            <person name="Ahn B.O."/>
            <person name="Rhee S.Y."/>
            <person name="Sohng J.K."/>
        </authorList>
    </citation>
    <scope>NUCLEOTIDE SEQUENCE</scope>
    <source>
        <tissue evidence="2">Leaf</tissue>
    </source>
</reference>
<dbReference type="AlphaFoldDB" id="A0A835CK52"/>
<name>A0A835CK52_9FABA</name>
<dbReference type="Proteomes" id="UP000634136">
    <property type="component" value="Unassembled WGS sequence"/>
</dbReference>
<protein>
    <submittedName>
        <fullName evidence="2">Uncharacterized protein</fullName>
    </submittedName>
</protein>
<sequence length="23" mass="2610">MDTKGARKVMAKALNRKSKHLLL</sequence>
<evidence type="ECO:0000313" key="2">
    <source>
        <dbReference type="EMBL" id="KAF7844321.1"/>
    </source>
</evidence>
<accession>A0A835CK52</accession>
<keyword evidence="3" id="KW-1185">Reference proteome</keyword>
<feature type="region of interest" description="Disordered" evidence="1">
    <location>
        <begin position="1"/>
        <end position="23"/>
    </location>
</feature>
<evidence type="ECO:0000313" key="3">
    <source>
        <dbReference type="Proteomes" id="UP000634136"/>
    </source>
</evidence>